<evidence type="ECO:0000256" key="1">
    <source>
        <dbReference type="SAM" id="MobiDB-lite"/>
    </source>
</evidence>
<comment type="caution">
    <text evidence="2">The sequence shown here is derived from an EMBL/GenBank/DDBJ whole genome shotgun (WGS) entry which is preliminary data.</text>
</comment>
<evidence type="ECO:0000313" key="2">
    <source>
        <dbReference type="EMBL" id="KAL3520726.1"/>
    </source>
</evidence>
<evidence type="ECO:0000313" key="3">
    <source>
        <dbReference type="Proteomes" id="UP001630127"/>
    </source>
</evidence>
<dbReference type="EMBL" id="JBJUIK010000008">
    <property type="protein sequence ID" value="KAL3520726.1"/>
    <property type="molecule type" value="Genomic_DNA"/>
</dbReference>
<sequence>MAGAILDDDKHSKRQLQVLKAVINNVLQELKSGLVNGVDTTCIVPESISDNIKANSGEEKAVYAAFDDFCSPDSAEIREFQKIIRNWTIMESLASLVSYKILPLLDEDWIPPPPPDNKPIRPPPPPDKPPEITYSQSSDLVANQSFSYSEQYNLYPSSHFQ</sequence>
<dbReference type="Proteomes" id="UP001630127">
    <property type="component" value="Unassembled WGS sequence"/>
</dbReference>
<reference evidence="2 3" key="1">
    <citation type="submission" date="2024-11" db="EMBL/GenBank/DDBJ databases">
        <title>A near-complete genome assembly of Cinchona calisaya.</title>
        <authorList>
            <person name="Lian D.C."/>
            <person name="Zhao X.W."/>
            <person name="Wei L."/>
        </authorList>
    </citation>
    <scope>NUCLEOTIDE SEQUENCE [LARGE SCALE GENOMIC DNA]</scope>
    <source>
        <tissue evidence="2">Nenye</tissue>
    </source>
</reference>
<dbReference type="AlphaFoldDB" id="A0ABD2ZMU8"/>
<name>A0ABD2ZMU8_9GENT</name>
<accession>A0ABD2ZMU8</accession>
<feature type="region of interest" description="Disordered" evidence="1">
    <location>
        <begin position="112"/>
        <end position="136"/>
    </location>
</feature>
<organism evidence="2 3">
    <name type="scientific">Cinchona calisaya</name>
    <dbReference type="NCBI Taxonomy" id="153742"/>
    <lineage>
        <taxon>Eukaryota</taxon>
        <taxon>Viridiplantae</taxon>
        <taxon>Streptophyta</taxon>
        <taxon>Embryophyta</taxon>
        <taxon>Tracheophyta</taxon>
        <taxon>Spermatophyta</taxon>
        <taxon>Magnoliopsida</taxon>
        <taxon>eudicotyledons</taxon>
        <taxon>Gunneridae</taxon>
        <taxon>Pentapetalae</taxon>
        <taxon>asterids</taxon>
        <taxon>lamiids</taxon>
        <taxon>Gentianales</taxon>
        <taxon>Rubiaceae</taxon>
        <taxon>Cinchonoideae</taxon>
        <taxon>Cinchoneae</taxon>
        <taxon>Cinchona</taxon>
    </lineage>
</organism>
<protein>
    <submittedName>
        <fullName evidence="2">Uncharacterized protein</fullName>
    </submittedName>
</protein>
<keyword evidence="3" id="KW-1185">Reference proteome</keyword>
<gene>
    <name evidence="2" type="ORF">ACH5RR_018875</name>
</gene>
<feature type="compositionally biased region" description="Pro residues" evidence="1">
    <location>
        <begin position="112"/>
        <end position="127"/>
    </location>
</feature>
<proteinExistence type="predicted"/>